<reference evidence="5 6" key="1">
    <citation type="journal article" date="2018" name="Sci. Rep.">
        <title>Comparative analysis of the Pocillopora damicornis genome highlights role of immune system in coral evolution.</title>
        <authorList>
            <person name="Cunning R."/>
            <person name="Bay R.A."/>
            <person name="Gillette P."/>
            <person name="Baker A.C."/>
            <person name="Traylor-Knowles N."/>
        </authorList>
    </citation>
    <scope>NUCLEOTIDE SEQUENCE [LARGE SCALE GENOMIC DNA]</scope>
    <source>
        <strain evidence="5">RSMAS</strain>
        <tissue evidence="5">Whole animal</tissue>
    </source>
</reference>
<dbReference type="EMBL" id="RCHS01000078">
    <property type="protein sequence ID" value="RMX61089.1"/>
    <property type="molecule type" value="Genomic_DNA"/>
</dbReference>
<keyword evidence="4" id="KW-0560">Oxidoreductase</keyword>
<evidence type="ECO:0000256" key="2">
    <source>
        <dbReference type="ARBA" id="ARBA00007661"/>
    </source>
</evidence>
<dbReference type="AlphaFoldDB" id="A0A3M6V5D6"/>
<dbReference type="InterPro" id="IPR009029">
    <property type="entry name" value="HMG_CoA_Rdtase_sub-bd_dom_sf"/>
</dbReference>
<evidence type="ECO:0000313" key="6">
    <source>
        <dbReference type="Proteomes" id="UP000275408"/>
    </source>
</evidence>
<evidence type="ECO:0000256" key="1">
    <source>
        <dbReference type="ARBA" id="ARBA00005084"/>
    </source>
</evidence>
<comment type="caution">
    <text evidence="5">The sequence shown here is derived from an EMBL/GenBank/DDBJ whole genome shotgun (WGS) entry which is preliminary data.</text>
</comment>
<dbReference type="OrthoDB" id="310654at2759"/>
<dbReference type="InterPro" id="IPR023076">
    <property type="entry name" value="HMG_CoA_Rdtase_CS"/>
</dbReference>
<dbReference type="PRINTS" id="PR00071">
    <property type="entry name" value="HMGCOARDTASE"/>
</dbReference>
<name>A0A3M6V5D6_POCDA</name>
<dbReference type="GO" id="GO:0004420">
    <property type="term" value="F:hydroxymethylglutaryl-CoA reductase (NADPH) activity"/>
    <property type="evidence" value="ECO:0007669"/>
    <property type="project" value="UniProtKB-EC"/>
</dbReference>
<evidence type="ECO:0000256" key="3">
    <source>
        <dbReference type="ARBA" id="ARBA00012999"/>
    </source>
</evidence>
<dbReference type="InterPro" id="IPR009023">
    <property type="entry name" value="HMG_CoA_Rdtase_NAD(P)-bd_sf"/>
</dbReference>
<evidence type="ECO:0000256" key="4">
    <source>
        <dbReference type="ARBA" id="ARBA00023002"/>
    </source>
</evidence>
<dbReference type="PANTHER" id="PTHR10572:SF24">
    <property type="entry name" value="3-HYDROXY-3-METHYLGLUTARYL-COENZYME A REDUCTASE"/>
    <property type="match status" value="1"/>
</dbReference>
<organism evidence="5 6">
    <name type="scientific">Pocillopora damicornis</name>
    <name type="common">Cauliflower coral</name>
    <name type="synonym">Millepora damicornis</name>
    <dbReference type="NCBI Taxonomy" id="46731"/>
    <lineage>
        <taxon>Eukaryota</taxon>
        <taxon>Metazoa</taxon>
        <taxon>Cnidaria</taxon>
        <taxon>Anthozoa</taxon>
        <taxon>Hexacorallia</taxon>
        <taxon>Scleractinia</taxon>
        <taxon>Astrocoeniina</taxon>
        <taxon>Pocilloporidae</taxon>
        <taxon>Pocillopora</taxon>
    </lineage>
</organism>
<dbReference type="Gene3D" id="3.90.770.10">
    <property type="entry name" value="3-hydroxy-3-methylglutaryl-coenzyme A Reductase, Chain A, domain 2"/>
    <property type="match status" value="1"/>
</dbReference>
<dbReference type="InterPro" id="IPR002202">
    <property type="entry name" value="HMG_CoA_Rdtase"/>
</dbReference>
<dbReference type="SUPFAM" id="SSF56542">
    <property type="entry name" value="Substrate-binding domain of HMG-CoA reductase"/>
    <property type="match status" value="1"/>
</dbReference>
<proteinExistence type="inferred from homology"/>
<dbReference type="Pfam" id="PF00368">
    <property type="entry name" value="HMG-CoA_red"/>
    <property type="match status" value="1"/>
</dbReference>
<comment type="similarity">
    <text evidence="2">Belongs to the HMG-CoA reductase family.</text>
</comment>
<protein>
    <recommendedName>
        <fullName evidence="3">hydroxymethylglutaryl-CoA reductase (NADPH)</fullName>
        <ecNumber evidence="3">1.1.1.34</ecNumber>
    </recommendedName>
</protein>
<dbReference type="SUPFAM" id="SSF55035">
    <property type="entry name" value="NAD-binding domain of HMG-CoA reductase"/>
    <property type="match status" value="1"/>
</dbReference>
<dbReference type="STRING" id="46731.A0A3M6V5D6"/>
<gene>
    <name evidence="5" type="ORF">pdam_00010541</name>
</gene>
<dbReference type="PANTHER" id="PTHR10572">
    <property type="entry name" value="3-HYDROXY-3-METHYLGLUTARYL-COENZYME A REDUCTASE"/>
    <property type="match status" value="1"/>
</dbReference>
<dbReference type="EC" id="1.1.1.34" evidence="3"/>
<evidence type="ECO:0000313" key="5">
    <source>
        <dbReference type="EMBL" id="RMX61089.1"/>
    </source>
</evidence>
<dbReference type="GO" id="GO:0015936">
    <property type="term" value="P:coenzyme A metabolic process"/>
    <property type="evidence" value="ECO:0007669"/>
    <property type="project" value="InterPro"/>
</dbReference>
<dbReference type="PROSITE" id="PS00318">
    <property type="entry name" value="HMG_COA_REDUCTASE_2"/>
    <property type="match status" value="1"/>
</dbReference>
<dbReference type="Gene3D" id="3.30.70.420">
    <property type="entry name" value="Hydroxymethylglutaryl-CoA reductase, class I/II, NAD/NADP-binding domain"/>
    <property type="match status" value="1"/>
</dbReference>
<dbReference type="InterPro" id="IPR023074">
    <property type="entry name" value="HMG_CoA_Rdtase_cat_sf"/>
</dbReference>
<sequence>MLRLSFRRIKLFHNEFPLEKQLNLTKRCLSDHVSGNNSGQEIQRFGLLTRLALLKQNHRITLPPRLKKLQVPHKGSYRLEDCDNRREWVEQVTSASLSNVGQWWNPKLSQGYTTENLKGNIENPIGLAKIPQGIAGPLLIKGDHVHNEMILCPIATTEGAIVASTSRGAKAITRCGGVSTRVIKRRIQRVPYFVTDSMQQAQKLSHWLLSHFDELKAKAGEVSQHCKLQSLQPWFIGRNVMMEFVYDSADAAGQNAVTVTTWYACDWAKERIAQECPDINIREYYIETKFSGDKNNIPKNYVTGRGIEVQAETYITESTLKSVLKIDSKKLVKAFNALALSAQRSGSCGINQVVSNTLAAIFTATGQDIACVHESSWSVFEISAEEEIKIQATEHRNAGMKSEAGIYACLVLPTLLIGTVGGGTYTPTAKESLNMLGCLGKGRIYRFAEIIASFALAMEISALSAIASDQFASAHDRLGRNRPE</sequence>
<keyword evidence="6" id="KW-1185">Reference proteome</keyword>
<dbReference type="Proteomes" id="UP000275408">
    <property type="component" value="Unassembled WGS sequence"/>
</dbReference>
<dbReference type="PROSITE" id="PS50065">
    <property type="entry name" value="HMG_COA_REDUCTASE_4"/>
    <property type="match status" value="1"/>
</dbReference>
<accession>A0A3M6V5D6</accession>
<comment type="pathway">
    <text evidence="1">Metabolic intermediate biosynthesis; (R)-mevalonate biosynthesis; (R)-mevalonate from acetyl-CoA: step 3/3.</text>
</comment>